<dbReference type="RefSeq" id="WP_386417240.1">
    <property type="nucleotide sequence ID" value="NZ_JBHSZO010000036.1"/>
</dbReference>
<sequence length="210" mass="23258">MHTLIISADQQSSLTAMTPAAIVAGCALVFTVVTFWLLNAYQGNLKSWEPQSFSAAITSSLARLRLPLVLYNTGAKPIVILDLRVTFPDGGQSVGTLQWQAACTQLRPKQGEDRNMKSSFAISGRAAEQVFIEFGADFPAFIPEVRDYVARVEVKVGHKEGWQTLIDFTLRIPHIRYPDSYITYDNSSREVAQEERDSLEAAFGKLRSGV</sequence>
<keyword evidence="1" id="KW-0472">Membrane</keyword>
<evidence type="ECO:0000313" key="3">
    <source>
        <dbReference type="Proteomes" id="UP001596413"/>
    </source>
</evidence>
<keyword evidence="1" id="KW-1133">Transmembrane helix</keyword>
<comment type="caution">
    <text evidence="2">The sequence shown here is derived from an EMBL/GenBank/DDBJ whole genome shotgun (WGS) entry which is preliminary data.</text>
</comment>
<accession>A0ABW2GLL6</accession>
<evidence type="ECO:0000313" key="2">
    <source>
        <dbReference type="EMBL" id="MFC7220517.1"/>
    </source>
</evidence>
<evidence type="ECO:0000256" key="1">
    <source>
        <dbReference type="SAM" id="Phobius"/>
    </source>
</evidence>
<name>A0ABW2GLL6_9ACTN</name>
<keyword evidence="3" id="KW-1185">Reference proteome</keyword>
<feature type="transmembrane region" description="Helical" evidence="1">
    <location>
        <begin position="20"/>
        <end position="38"/>
    </location>
</feature>
<organism evidence="2 3">
    <name type="scientific">Streptomyces polyrhachis</name>
    <dbReference type="NCBI Taxonomy" id="1282885"/>
    <lineage>
        <taxon>Bacteria</taxon>
        <taxon>Bacillati</taxon>
        <taxon>Actinomycetota</taxon>
        <taxon>Actinomycetes</taxon>
        <taxon>Kitasatosporales</taxon>
        <taxon>Streptomycetaceae</taxon>
        <taxon>Streptomyces</taxon>
    </lineage>
</organism>
<proteinExistence type="predicted"/>
<gene>
    <name evidence="2" type="ORF">ACFQLX_20485</name>
</gene>
<keyword evidence="1" id="KW-0812">Transmembrane</keyword>
<dbReference type="Proteomes" id="UP001596413">
    <property type="component" value="Unassembled WGS sequence"/>
</dbReference>
<protein>
    <submittedName>
        <fullName evidence="2">Uncharacterized protein</fullName>
    </submittedName>
</protein>
<reference evidence="3" key="1">
    <citation type="journal article" date="2019" name="Int. J. Syst. Evol. Microbiol.">
        <title>The Global Catalogue of Microorganisms (GCM) 10K type strain sequencing project: providing services to taxonomists for standard genome sequencing and annotation.</title>
        <authorList>
            <consortium name="The Broad Institute Genomics Platform"/>
            <consortium name="The Broad Institute Genome Sequencing Center for Infectious Disease"/>
            <person name="Wu L."/>
            <person name="Ma J."/>
        </authorList>
    </citation>
    <scope>NUCLEOTIDE SEQUENCE [LARGE SCALE GENOMIC DNA]</scope>
    <source>
        <strain evidence="3">CGMCC 1.13681</strain>
    </source>
</reference>
<dbReference type="EMBL" id="JBHSZO010000036">
    <property type="protein sequence ID" value="MFC7220517.1"/>
    <property type="molecule type" value="Genomic_DNA"/>
</dbReference>